<comment type="subcellular location">
    <subcellularLocation>
        <location evidence="1">Cell membrane</location>
        <topology evidence="1">Multi-pass membrane protein</topology>
    </subcellularLocation>
</comment>
<evidence type="ECO:0000256" key="7">
    <source>
        <dbReference type="ARBA" id="ARBA00023136"/>
    </source>
</evidence>
<feature type="transmembrane region" description="Helical" evidence="11">
    <location>
        <begin position="284"/>
        <end position="305"/>
    </location>
</feature>
<keyword evidence="3" id="KW-0488">Methylation</keyword>
<evidence type="ECO:0000256" key="3">
    <source>
        <dbReference type="ARBA" id="ARBA00022481"/>
    </source>
</evidence>
<keyword evidence="6 11" id="KW-1133">Transmembrane helix</keyword>
<dbReference type="SUPFAM" id="SSF58104">
    <property type="entry name" value="Methyl-accepting chemotaxis protein (MCP) signaling domain"/>
    <property type="match status" value="1"/>
</dbReference>
<dbReference type="PANTHER" id="PTHR32089:SF120">
    <property type="entry name" value="METHYL-ACCEPTING CHEMOTAXIS PROTEIN TLPQ"/>
    <property type="match status" value="1"/>
</dbReference>
<dbReference type="Pfam" id="PF16591">
    <property type="entry name" value="HBM"/>
    <property type="match status" value="1"/>
</dbReference>
<evidence type="ECO:0000313" key="15">
    <source>
        <dbReference type="Proteomes" id="UP000238045"/>
    </source>
</evidence>
<dbReference type="PROSITE" id="PS50885">
    <property type="entry name" value="HAMP"/>
    <property type="match status" value="1"/>
</dbReference>
<dbReference type="GO" id="GO:0006935">
    <property type="term" value="P:chemotaxis"/>
    <property type="evidence" value="ECO:0007669"/>
    <property type="project" value="UniProtKB-KW"/>
</dbReference>
<dbReference type="SMART" id="SM00304">
    <property type="entry name" value="HAMP"/>
    <property type="match status" value="2"/>
</dbReference>
<evidence type="ECO:0000259" key="12">
    <source>
        <dbReference type="PROSITE" id="PS50111"/>
    </source>
</evidence>
<dbReference type="InterPro" id="IPR004089">
    <property type="entry name" value="MCPsignal_dom"/>
</dbReference>
<evidence type="ECO:0000256" key="11">
    <source>
        <dbReference type="SAM" id="Phobius"/>
    </source>
</evidence>
<dbReference type="CDD" id="cd11386">
    <property type="entry name" value="MCP_signal"/>
    <property type="match status" value="1"/>
</dbReference>
<dbReference type="Gene3D" id="1.10.287.950">
    <property type="entry name" value="Methyl-accepting chemotaxis protein"/>
    <property type="match status" value="1"/>
</dbReference>
<dbReference type="Pfam" id="PF00672">
    <property type="entry name" value="HAMP"/>
    <property type="match status" value="1"/>
</dbReference>
<accession>A0A2S9EYW7</accession>
<comment type="caution">
    <text evidence="14">The sequence shown here is derived from an EMBL/GenBank/DDBJ whole genome shotgun (WGS) entry which is preliminary data.</text>
</comment>
<evidence type="ECO:0000256" key="4">
    <source>
        <dbReference type="ARBA" id="ARBA00022500"/>
    </source>
</evidence>
<evidence type="ECO:0000259" key="13">
    <source>
        <dbReference type="PROSITE" id="PS50885"/>
    </source>
</evidence>
<keyword evidence="2" id="KW-1003">Cell membrane</keyword>
<evidence type="ECO:0000256" key="9">
    <source>
        <dbReference type="ARBA" id="ARBA00029447"/>
    </source>
</evidence>
<evidence type="ECO:0000256" key="2">
    <source>
        <dbReference type="ARBA" id="ARBA00022475"/>
    </source>
</evidence>
<dbReference type="GO" id="GO:0004888">
    <property type="term" value="F:transmembrane signaling receptor activity"/>
    <property type="evidence" value="ECO:0007669"/>
    <property type="project" value="InterPro"/>
</dbReference>
<keyword evidence="4" id="KW-0145">Chemotaxis</keyword>
<evidence type="ECO:0000313" key="14">
    <source>
        <dbReference type="EMBL" id="PRC22254.1"/>
    </source>
</evidence>
<protein>
    <submittedName>
        <fullName evidence="14">Chemotaxis protein</fullName>
    </submittedName>
</protein>
<proteinExistence type="inferred from homology"/>
<dbReference type="InterPro" id="IPR032255">
    <property type="entry name" value="HBM"/>
</dbReference>
<dbReference type="FunFam" id="1.10.287.950:FF:000001">
    <property type="entry name" value="Methyl-accepting chemotaxis sensory transducer"/>
    <property type="match status" value="1"/>
</dbReference>
<evidence type="ECO:0000256" key="8">
    <source>
        <dbReference type="ARBA" id="ARBA00023224"/>
    </source>
</evidence>
<feature type="transmembrane region" description="Helical" evidence="11">
    <location>
        <begin position="20"/>
        <end position="40"/>
    </location>
</feature>
<dbReference type="Proteomes" id="UP000238045">
    <property type="component" value="Unassembled WGS sequence"/>
</dbReference>
<dbReference type="CDD" id="cd06225">
    <property type="entry name" value="HAMP"/>
    <property type="match status" value="1"/>
</dbReference>
<feature type="domain" description="Methyl-accepting transducer" evidence="12">
    <location>
        <begin position="363"/>
        <end position="599"/>
    </location>
</feature>
<keyword evidence="5 11" id="KW-0812">Transmembrane</keyword>
<comment type="similarity">
    <text evidence="9">Belongs to the methyl-accepting chemotaxis (MCP) protein family.</text>
</comment>
<dbReference type="SMART" id="SM01358">
    <property type="entry name" value="HBM"/>
    <property type="match status" value="1"/>
</dbReference>
<reference evidence="14 15" key="1">
    <citation type="submission" date="2017-09" db="EMBL/GenBank/DDBJ databases">
        <title>Genomic, metabolic, and phenotypic characteristics of bacterial isolates from the natural microbiome of the model nematode Caenorhabditis elegans.</title>
        <authorList>
            <person name="Zimmermann J."/>
            <person name="Obeng N."/>
            <person name="Yang W."/>
            <person name="Obeng O."/>
            <person name="Kissoyan K."/>
            <person name="Pees B."/>
            <person name="Dirksen P."/>
            <person name="Hoppner M."/>
            <person name="Franke A."/>
            <person name="Rosenstiel P."/>
            <person name="Leippe M."/>
            <person name="Dierking K."/>
            <person name="Kaleta C."/>
            <person name="Schulenburg H."/>
        </authorList>
    </citation>
    <scope>NUCLEOTIDE SEQUENCE [LARGE SCALE GENOMIC DNA]</scope>
    <source>
        <strain evidence="14 15">MYb117</strain>
    </source>
</reference>
<organism evidence="14 15">
    <name type="scientific">Pseudomonas poae</name>
    <dbReference type="NCBI Taxonomy" id="200451"/>
    <lineage>
        <taxon>Bacteria</taxon>
        <taxon>Pseudomonadati</taxon>
        <taxon>Pseudomonadota</taxon>
        <taxon>Gammaproteobacteria</taxon>
        <taxon>Pseudomonadales</taxon>
        <taxon>Pseudomonadaceae</taxon>
        <taxon>Pseudomonas</taxon>
    </lineage>
</organism>
<feature type="domain" description="HAMP" evidence="13">
    <location>
        <begin position="306"/>
        <end position="358"/>
    </location>
</feature>
<dbReference type="RefSeq" id="WP_105695029.1">
    <property type="nucleotide sequence ID" value="NZ_CP159260.1"/>
</dbReference>
<keyword evidence="15" id="KW-1185">Reference proteome</keyword>
<evidence type="ECO:0000256" key="6">
    <source>
        <dbReference type="ARBA" id="ARBA00022989"/>
    </source>
</evidence>
<dbReference type="PROSITE" id="PS50111">
    <property type="entry name" value="CHEMOTAXIS_TRANSDUC_2"/>
    <property type="match status" value="1"/>
</dbReference>
<evidence type="ECO:0000256" key="10">
    <source>
        <dbReference type="PROSITE-ProRule" id="PRU00284"/>
    </source>
</evidence>
<keyword evidence="8 10" id="KW-0807">Transducer</keyword>
<gene>
    <name evidence="14" type="ORF">CQZ99_01530</name>
</gene>
<sequence>MFRRLTRLLGNASVTLKLALGFGQVLFLSLIIAGTGWQALNATLNRSSNLTLLGQLAVEAEAMSAYRIAYRTLTSPASLGKMSTQIEKIEQHLASLSHSLRAPEDLQSVQDATRLANSFKVALAELPPLVERRENTRTPLKKTALQAGDTLAQLASDLPDQEDEKALDAIENLRHAINQAEDRAQTPAWSVESLEVYALDVGKALDALQVALNAVIALPVDSTLLRSDLTAYQAQLSALKEAQLNTETVQNRFEQQLNRLFEQSDELSLSQTQKRDNEASQTRTLLVGVTLAAVLLGSLTAWWIAGQIVRPLRKTLATANRIAEGDLSHRAQVERRDELGQLQQSIAQMTHNLRHLISGIGDSARQISSAAAQLSTVTEKTRDGINHQKDETDQVATAMNEMLATAQEVARHAEQASVAAAEADRQAIEGDRVVTEAVEQIGELASEMARSSRAMSALQQESAKIGSVLDVIKSVSQQTNLLALNAAIEAARAGTAGEGFAVVADEVRSLAKRTQESAEEIEQLILGLNSGTQAVVEVMDSSRSLTDFSVHLTNDAGEALAAIARTVAIIQEMNPQIAAAAEEQSAVAEEINRSVLKVRDVSEQTAAASEETAAASVQLSRLSQDLQALVGKFRL</sequence>
<dbReference type="EMBL" id="PCQL01000002">
    <property type="protein sequence ID" value="PRC22254.1"/>
    <property type="molecule type" value="Genomic_DNA"/>
</dbReference>
<keyword evidence="7 11" id="KW-0472">Membrane</keyword>
<dbReference type="PRINTS" id="PR00260">
    <property type="entry name" value="CHEMTRNSDUCR"/>
</dbReference>
<dbReference type="InterPro" id="IPR003660">
    <property type="entry name" value="HAMP_dom"/>
</dbReference>
<dbReference type="InterPro" id="IPR004090">
    <property type="entry name" value="Chemotax_Me-accpt_rcpt"/>
</dbReference>
<dbReference type="AlphaFoldDB" id="A0A2S9EYW7"/>
<dbReference type="GO" id="GO:0007165">
    <property type="term" value="P:signal transduction"/>
    <property type="evidence" value="ECO:0007669"/>
    <property type="project" value="UniProtKB-KW"/>
</dbReference>
<dbReference type="GO" id="GO:0005886">
    <property type="term" value="C:plasma membrane"/>
    <property type="evidence" value="ECO:0007669"/>
    <property type="project" value="UniProtKB-SubCell"/>
</dbReference>
<dbReference type="SMART" id="SM00283">
    <property type="entry name" value="MA"/>
    <property type="match status" value="1"/>
</dbReference>
<evidence type="ECO:0000256" key="1">
    <source>
        <dbReference type="ARBA" id="ARBA00004651"/>
    </source>
</evidence>
<evidence type="ECO:0000256" key="5">
    <source>
        <dbReference type="ARBA" id="ARBA00022692"/>
    </source>
</evidence>
<name>A0A2S9EYW7_9PSED</name>
<dbReference type="PANTHER" id="PTHR32089">
    <property type="entry name" value="METHYL-ACCEPTING CHEMOTAXIS PROTEIN MCPB"/>
    <property type="match status" value="1"/>
</dbReference>
<dbReference type="Gene3D" id="1.20.1440.210">
    <property type="match status" value="1"/>
</dbReference>
<dbReference type="Pfam" id="PF00015">
    <property type="entry name" value="MCPsignal"/>
    <property type="match status" value="1"/>
</dbReference>